<name>A0AAD4BHB7_BOLED</name>
<dbReference type="AlphaFoldDB" id="A0AAD4BHB7"/>
<dbReference type="EMBL" id="WHUW01000055">
    <property type="protein sequence ID" value="KAF8430930.1"/>
    <property type="molecule type" value="Genomic_DNA"/>
</dbReference>
<protein>
    <submittedName>
        <fullName evidence="2">Uncharacterized protein</fullName>
    </submittedName>
</protein>
<reference evidence="2" key="1">
    <citation type="submission" date="2019-10" db="EMBL/GenBank/DDBJ databases">
        <authorList>
            <consortium name="DOE Joint Genome Institute"/>
            <person name="Kuo A."/>
            <person name="Miyauchi S."/>
            <person name="Kiss E."/>
            <person name="Drula E."/>
            <person name="Kohler A."/>
            <person name="Sanchez-Garcia M."/>
            <person name="Andreopoulos B."/>
            <person name="Barry K.W."/>
            <person name="Bonito G."/>
            <person name="Buee M."/>
            <person name="Carver A."/>
            <person name="Chen C."/>
            <person name="Cichocki N."/>
            <person name="Clum A."/>
            <person name="Culley D."/>
            <person name="Crous P.W."/>
            <person name="Fauchery L."/>
            <person name="Girlanda M."/>
            <person name="Hayes R."/>
            <person name="Keri Z."/>
            <person name="LaButti K."/>
            <person name="Lipzen A."/>
            <person name="Lombard V."/>
            <person name="Magnuson J."/>
            <person name="Maillard F."/>
            <person name="Morin E."/>
            <person name="Murat C."/>
            <person name="Nolan M."/>
            <person name="Ohm R."/>
            <person name="Pangilinan J."/>
            <person name="Pereira M."/>
            <person name="Perotto S."/>
            <person name="Peter M."/>
            <person name="Riley R."/>
            <person name="Sitrit Y."/>
            <person name="Stielow B."/>
            <person name="Szollosi G."/>
            <person name="Zifcakova L."/>
            <person name="Stursova M."/>
            <person name="Spatafora J.W."/>
            <person name="Tedersoo L."/>
            <person name="Vaario L.-M."/>
            <person name="Yamada A."/>
            <person name="Yan M."/>
            <person name="Wang P."/>
            <person name="Xu J."/>
            <person name="Bruns T."/>
            <person name="Baldrian P."/>
            <person name="Vilgalys R."/>
            <person name="Henrissat B."/>
            <person name="Grigoriev I.V."/>
            <person name="Hibbett D."/>
            <person name="Nagy L.G."/>
            <person name="Martin F.M."/>
        </authorList>
    </citation>
    <scope>NUCLEOTIDE SEQUENCE</scope>
    <source>
        <strain evidence="2">BED1</strain>
    </source>
</reference>
<accession>A0AAD4BHB7</accession>
<keyword evidence="3" id="KW-1185">Reference proteome</keyword>
<dbReference type="Proteomes" id="UP001194468">
    <property type="component" value="Unassembled WGS sequence"/>
</dbReference>
<feature type="chain" id="PRO_5042160260" evidence="1">
    <location>
        <begin position="17"/>
        <end position="116"/>
    </location>
</feature>
<evidence type="ECO:0000256" key="1">
    <source>
        <dbReference type="SAM" id="SignalP"/>
    </source>
</evidence>
<reference evidence="2" key="2">
    <citation type="journal article" date="2020" name="Nat. Commun.">
        <title>Large-scale genome sequencing of mycorrhizal fungi provides insights into the early evolution of symbiotic traits.</title>
        <authorList>
            <person name="Miyauchi S."/>
            <person name="Kiss E."/>
            <person name="Kuo A."/>
            <person name="Drula E."/>
            <person name="Kohler A."/>
            <person name="Sanchez-Garcia M."/>
            <person name="Morin E."/>
            <person name="Andreopoulos B."/>
            <person name="Barry K.W."/>
            <person name="Bonito G."/>
            <person name="Buee M."/>
            <person name="Carver A."/>
            <person name="Chen C."/>
            <person name="Cichocki N."/>
            <person name="Clum A."/>
            <person name="Culley D."/>
            <person name="Crous P.W."/>
            <person name="Fauchery L."/>
            <person name="Girlanda M."/>
            <person name="Hayes R.D."/>
            <person name="Keri Z."/>
            <person name="LaButti K."/>
            <person name="Lipzen A."/>
            <person name="Lombard V."/>
            <person name="Magnuson J."/>
            <person name="Maillard F."/>
            <person name="Murat C."/>
            <person name="Nolan M."/>
            <person name="Ohm R.A."/>
            <person name="Pangilinan J."/>
            <person name="Pereira M.F."/>
            <person name="Perotto S."/>
            <person name="Peter M."/>
            <person name="Pfister S."/>
            <person name="Riley R."/>
            <person name="Sitrit Y."/>
            <person name="Stielow J.B."/>
            <person name="Szollosi G."/>
            <person name="Zifcakova L."/>
            <person name="Stursova M."/>
            <person name="Spatafora J.W."/>
            <person name="Tedersoo L."/>
            <person name="Vaario L.M."/>
            <person name="Yamada A."/>
            <person name="Yan M."/>
            <person name="Wang P."/>
            <person name="Xu J."/>
            <person name="Bruns T."/>
            <person name="Baldrian P."/>
            <person name="Vilgalys R."/>
            <person name="Dunand C."/>
            <person name="Henrissat B."/>
            <person name="Grigoriev I.V."/>
            <person name="Hibbett D."/>
            <person name="Nagy L.G."/>
            <person name="Martin F.M."/>
        </authorList>
    </citation>
    <scope>NUCLEOTIDE SEQUENCE</scope>
    <source>
        <strain evidence="2">BED1</strain>
    </source>
</reference>
<evidence type="ECO:0000313" key="2">
    <source>
        <dbReference type="EMBL" id="KAF8430930.1"/>
    </source>
</evidence>
<organism evidence="2 3">
    <name type="scientific">Boletus edulis BED1</name>
    <dbReference type="NCBI Taxonomy" id="1328754"/>
    <lineage>
        <taxon>Eukaryota</taxon>
        <taxon>Fungi</taxon>
        <taxon>Dikarya</taxon>
        <taxon>Basidiomycota</taxon>
        <taxon>Agaricomycotina</taxon>
        <taxon>Agaricomycetes</taxon>
        <taxon>Agaricomycetidae</taxon>
        <taxon>Boletales</taxon>
        <taxon>Boletineae</taxon>
        <taxon>Boletaceae</taxon>
        <taxon>Boletoideae</taxon>
        <taxon>Boletus</taxon>
    </lineage>
</organism>
<sequence>MWVWVWVWVSWQDANPHQYPYPPDTHIHDRSYCSPLTCSLLLAESDDSEGLVGLGASRMHGVLGVLALLSRVLIYLLELELAQGGSAHSTAYTQLFHSHGSTTQAGLYVGVLPKIV</sequence>
<comment type="caution">
    <text evidence="2">The sequence shown here is derived from an EMBL/GenBank/DDBJ whole genome shotgun (WGS) entry which is preliminary data.</text>
</comment>
<evidence type="ECO:0000313" key="3">
    <source>
        <dbReference type="Proteomes" id="UP001194468"/>
    </source>
</evidence>
<keyword evidence="1" id="KW-0732">Signal</keyword>
<gene>
    <name evidence="2" type="ORF">L210DRAFT_3508115</name>
</gene>
<feature type="signal peptide" evidence="1">
    <location>
        <begin position="1"/>
        <end position="16"/>
    </location>
</feature>
<proteinExistence type="predicted"/>